<gene>
    <name evidence="1" type="ORF">SAMN05444364_13723</name>
</gene>
<dbReference type="EMBL" id="FQWA01000037">
    <property type="protein sequence ID" value="SHG11233.1"/>
    <property type="molecule type" value="Genomic_DNA"/>
</dbReference>
<feature type="non-terminal residue" evidence="1">
    <location>
        <position position="1"/>
    </location>
</feature>
<evidence type="ECO:0000313" key="2">
    <source>
        <dbReference type="Proteomes" id="UP000184105"/>
    </source>
</evidence>
<dbReference type="RefSeq" id="WP_234967299.1">
    <property type="nucleotide sequence ID" value="NZ_FQWA01000037.1"/>
</dbReference>
<reference evidence="1 2" key="1">
    <citation type="submission" date="2016-11" db="EMBL/GenBank/DDBJ databases">
        <authorList>
            <person name="Varghese N."/>
            <person name="Submissions S."/>
        </authorList>
    </citation>
    <scope>NUCLEOTIDE SEQUENCE [LARGE SCALE GENOMIC DNA]</scope>
    <source>
        <strain evidence="1 2">DSM 22613</strain>
    </source>
</reference>
<dbReference type="AlphaFoldDB" id="A0AAX2F6T5"/>
<dbReference type="Proteomes" id="UP000184105">
    <property type="component" value="Unassembled WGS sequence"/>
</dbReference>
<accession>A0AAX2F6T5</accession>
<protein>
    <submittedName>
        <fullName evidence="1">Uncharacterized protein</fullName>
    </submittedName>
</protein>
<organism evidence="1 2">
    <name type="scientific">Prevotella scopos JCM 17725</name>
    <dbReference type="NCBI Taxonomy" id="1236518"/>
    <lineage>
        <taxon>Bacteria</taxon>
        <taxon>Pseudomonadati</taxon>
        <taxon>Bacteroidota</taxon>
        <taxon>Bacteroidia</taxon>
        <taxon>Bacteroidales</taxon>
        <taxon>Prevotellaceae</taxon>
        <taxon>Prevotella</taxon>
    </lineage>
</organism>
<sequence>REGSFGGFYVKVQIIYYTDKQLVRKILNIPILNFQVSVSVFRIIGAYQGTIDATHQCYT</sequence>
<name>A0AAX2F6T5_9BACT</name>
<keyword evidence="2" id="KW-1185">Reference proteome</keyword>
<comment type="caution">
    <text evidence="1">The sequence shown here is derived from an EMBL/GenBank/DDBJ whole genome shotgun (WGS) entry which is preliminary data.</text>
</comment>
<evidence type="ECO:0000313" key="1">
    <source>
        <dbReference type="EMBL" id="SHG11233.1"/>
    </source>
</evidence>
<proteinExistence type="predicted"/>